<keyword evidence="1" id="KW-0472">Membrane</keyword>
<feature type="transmembrane region" description="Helical" evidence="1">
    <location>
        <begin position="56"/>
        <end position="79"/>
    </location>
</feature>
<evidence type="ECO:0000313" key="2">
    <source>
        <dbReference type="EMBL" id="PBJ94751.1"/>
    </source>
</evidence>
<gene>
    <name evidence="2" type="ORF">CMV24_14945</name>
</gene>
<reference evidence="2 3" key="1">
    <citation type="submission" date="2017-09" db="EMBL/GenBank/DDBJ databases">
        <authorList>
            <person name="Ehlers B."/>
            <person name="Leendertz F.H."/>
        </authorList>
    </citation>
    <scope>NUCLEOTIDE SEQUENCE [LARGE SCALE GENOMIC DNA]</scope>
    <source>
        <strain evidence="2 3">DJ-1</strain>
    </source>
</reference>
<name>A0A2A3M4P9_PSEDL</name>
<evidence type="ECO:0000256" key="1">
    <source>
        <dbReference type="SAM" id="Phobius"/>
    </source>
</evidence>
<dbReference type="Proteomes" id="UP000218102">
    <property type="component" value="Unassembled WGS sequence"/>
</dbReference>
<proteinExistence type="predicted"/>
<protein>
    <submittedName>
        <fullName evidence="2">Uncharacterized protein</fullName>
    </submittedName>
</protein>
<comment type="caution">
    <text evidence="2">The sequence shown here is derived from an EMBL/GenBank/DDBJ whole genome shotgun (WGS) entry which is preliminary data.</text>
</comment>
<accession>A0A2A3M4P9</accession>
<organism evidence="2 3">
    <name type="scientific">Pseudomonas plecoglossicida</name>
    <dbReference type="NCBI Taxonomy" id="70775"/>
    <lineage>
        <taxon>Bacteria</taxon>
        <taxon>Pseudomonadati</taxon>
        <taxon>Pseudomonadota</taxon>
        <taxon>Gammaproteobacteria</taxon>
        <taxon>Pseudomonadales</taxon>
        <taxon>Pseudomonadaceae</taxon>
        <taxon>Pseudomonas</taxon>
    </lineage>
</organism>
<keyword evidence="1" id="KW-1133">Transmembrane helix</keyword>
<dbReference type="AlphaFoldDB" id="A0A2A3M4P9"/>
<feature type="transmembrane region" description="Helical" evidence="1">
    <location>
        <begin position="12"/>
        <end position="36"/>
    </location>
</feature>
<sequence length="86" mass="8854">MFEKAALRTSKTLYALAIGVGVIWLAWLCFANFPLWGAVLVFCLGLPVLALAATPIAAGGALLSGLVVGLVAVIAGSFARRPRRGG</sequence>
<dbReference type="EMBL" id="NTME01000013">
    <property type="protein sequence ID" value="PBJ94751.1"/>
    <property type="molecule type" value="Genomic_DNA"/>
</dbReference>
<evidence type="ECO:0000313" key="3">
    <source>
        <dbReference type="Proteomes" id="UP000218102"/>
    </source>
</evidence>
<dbReference type="RefSeq" id="WP_096010164.1">
    <property type="nucleotide sequence ID" value="NZ_NTME01000013.1"/>
</dbReference>
<keyword evidence="1" id="KW-0812">Transmembrane</keyword>